<comment type="caution">
    <text evidence="2">The sequence shown here is derived from an EMBL/GenBank/DDBJ whole genome shotgun (WGS) entry which is preliminary data.</text>
</comment>
<reference evidence="2 3" key="1">
    <citation type="submission" date="2017-02" db="EMBL/GenBank/DDBJ databases">
        <title>Complete genome sequences of Mycobacterium kansasii strains isolated from rhesus macaques.</title>
        <authorList>
            <person name="Panda A."/>
            <person name="Nagaraj S."/>
            <person name="Zhao X."/>
            <person name="Tettelin H."/>
            <person name="Detolla L.J."/>
        </authorList>
    </citation>
    <scope>NUCLEOTIDE SEQUENCE [LARGE SCALE GENOMIC DNA]</scope>
    <source>
        <strain evidence="2 3">11-3469</strain>
    </source>
</reference>
<evidence type="ECO:0000313" key="3">
    <source>
        <dbReference type="Proteomes" id="UP000188532"/>
    </source>
</evidence>
<dbReference type="EMBL" id="MVBN01000011">
    <property type="protein sequence ID" value="OOK65370.1"/>
    <property type="molecule type" value="Genomic_DNA"/>
</dbReference>
<organism evidence="2 3">
    <name type="scientific">Mycobacterium kansasii</name>
    <dbReference type="NCBI Taxonomy" id="1768"/>
    <lineage>
        <taxon>Bacteria</taxon>
        <taxon>Bacillati</taxon>
        <taxon>Actinomycetota</taxon>
        <taxon>Actinomycetes</taxon>
        <taxon>Mycobacteriales</taxon>
        <taxon>Mycobacteriaceae</taxon>
        <taxon>Mycobacterium</taxon>
    </lineage>
</organism>
<name>A0A1V3WEI9_MYCKA</name>
<feature type="region of interest" description="Disordered" evidence="1">
    <location>
        <begin position="135"/>
        <end position="160"/>
    </location>
</feature>
<proteinExistence type="predicted"/>
<feature type="compositionally biased region" description="Polar residues" evidence="1">
    <location>
        <begin position="148"/>
        <end position="160"/>
    </location>
</feature>
<evidence type="ECO:0000313" key="2">
    <source>
        <dbReference type="EMBL" id="OOK65370.1"/>
    </source>
</evidence>
<feature type="region of interest" description="Disordered" evidence="1">
    <location>
        <begin position="29"/>
        <end position="57"/>
    </location>
</feature>
<protein>
    <submittedName>
        <fullName evidence="2">Putative transmembrane domain protein</fullName>
    </submittedName>
</protein>
<accession>A0A1V3WEI9</accession>
<sequence>MIAPTQYGGTMSYPHPHYPQPYGYSRPYPSAPQPAHRPAPWPPHGVTPASYPPAPPTGNEPLFTVRIRKHAGLLFLMLNQRYTVTGTFAQCEAALRDALVHNLALGWWSVSSLLAWNWIALFENHSARVTLRRQAAQAHTAPHPAWQTPPTATNTQCGRR</sequence>
<gene>
    <name evidence="2" type="ORF">BZL29_7894</name>
</gene>
<feature type="compositionally biased region" description="Low complexity" evidence="1">
    <location>
        <begin position="135"/>
        <end position="145"/>
    </location>
</feature>
<evidence type="ECO:0000256" key="1">
    <source>
        <dbReference type="SAM" id="MobiDB-lite"/>
    </source>
</evidence>
<dbReference type="AlphaFoldDB" id="A0A1V3WEI9"/>
<dbReference type="Proteomes" id="UP000188532">
    <property type="component" value="Unassembled WGS sequence"/>
</dbReference>
<keyword evidence="2" id="KW-0472">Membrane</keyword>
<keyword evidence="2" id="KW-0812">Transmembrane</keyword>